<sequence>MSTVSLGNMAIVSPMPRPSNQFRTPIGSIPQPGSPPGGIIAQPLCHNTTRGTPSLIIQAGEYLNLQFTRNGLAKGGGHCQFAISYDNKKFVVIEDKLKYCFKRAPSNDDFVSVYNYDIELPEELPTGYATLAWTWVNAIGAREYYMGCVDILIQGGHGNWLTGPELLVVNHPTLGGGVVIPEFKGNYNTGLELFKQRPIITVSPDNSNPNRNIYGGGNRNSKCATTDVGGSGSINTGYSVFNNSVKTLAAAAAAAAAAAVSQPQQQPQQSSSSPPPLPPTAPYPARDPVSPLPVTPSIPPKLPSYTPSPSFVPPTPVPAKQPPQTATSYTVFY</sequence>
<evidence type="ECO:0000313" key="2">
    <source>
        <dbReference type="EMBL" id="KAJ1915562.1"/>
    </source>
</evidence>
<keyword evidence="3" id="KW-1185">Reference proteome</keyword>
<accession>A0A9W8DRP1</accession>
<organism evidence="2 3">
    <name type="scientific">Mycoemilia scoparia</name>
    <dbReference type="NCBI Taxonomy" id="417184"/>
    <lineage>
        <taxon>Eukaryota</taxon>
        <taxon>Fungi</taxon>
        <taxon>Fungi incertae sedis</taxon>
        <taxon>Zoopagomycota</taxon>
        <taxon>Kickxellomycotina</taxon>
        <taxon>Kickxellomycetes</taxon>
        <taxon>Kickxellales</taxon>
        <taxon>Kickxellaceae</taxon>
        <taxon>Mycoemilia</taxon>
    </lineage>
</organism>
<feature type="region of interest" description="Disordered" evidence="1">
    <location>
        <begin position="260"/>
        <end position="333"/>
    </location>
</feature>
<dbReference type="AlphaFoldDB" id="A0A9W8DRP1"/>
<feature type="region of interest" description="Disordered" evidence="1">
    <location>
        <begin position="202"/>
        <end position="221"/>
    </location>
</feature>
<feature type="compositionally biased region" description="Pro residues" evidence="1">
    <location>
        <begin position="273"/>
        <end position="282"/>
    </location>
</feature>
<dbReference type="EMBL" id="JANBPU010000141">
    <property type="protein sequence ID" value="KAJ1915562.1"/>
    <property type="molecule type" value="Genomic_DNA"/>
</dbReference>
<feature type="compositionally biased region" description="Pro residues" evidence="1">
    <location>
        <begin position="310"/>
        <end position="321"/>
    </location>
</feature>
<dbReference type="Proteomes" id="UP001150538">
    <property type="component" value="Unassembled WGS sequence"/>
</dbReference>
<evidence type="ECO:0008006" key="4">
    <source>
        <dbReference type="Google" id="ProtNLM"/>
    </source>
</evidence>
<comment type="caution">
    <text evidence="2">The sequence shown here is derived from an EMBL/GenBank/DDBJ whole genome shotgun (WGS) entry which is preliminary data.</text>
</comment>
<reference evidence="2" key="1">
    <citation type="submission" date="2022-07" db="EMBL/GenBank/DDBJ databases">
        <title>Phylogenomic reconstructions and comparative analyses of Kickxellomycotina fungi.</title>
        <authorList>
            <person name="Reynolds N.K."/>
            <person name="Stajich J.E."/>
            <person name="Barry K."/>
            <person name="Grigoriev I.V."/>
            <person name="Crous P."/>
            <person name="Smith M.E."/>
        </authorList>
    </citation>
    <scope>NUCLEOTIDE SEQUENCE</scope>
    <source>
        <strain evidence="2">NBRC 100468</strain>
    </source>
</reference>
<dbReference type="Gene3D" id="2.70.50.70">
    <property type="match status" value="1"/>
</dbReference>
<feature type="compositionally biased region" description="Pro residues" evidence="1">
    <location>
        <begin position="290"/>
        <end position="302"/>
    </location>
</feature>
<gene>
    <name evidence="2" type="ORF">H4219_004262</name>
</gene>
<dbReference type="PANTHER" id="PTHR36182:SF1">
    <property type="entry name" value="PROTEIN, PUTATIVE (AFU_ORTHOLOGUE AFUA_6G10930)-RELATED"/>
    <property type="match status" value="1"/>
</dbReference>
<evidence type="ECO:0000256" key="1">
    <source>
        <dbReference type="SAM" id="MobiDB-lite"/>
    </source>
</evidence>
<proteinExistence type="predicted"/>
<feature type="compositionally biased region" description="Low complexity" evidence="1">
    <location>
        <begin position="260"/>
        <end position="272"/>
    </location>
</feature>
<protein>
    <recommendedName>
        <fullName evidence="4">Chitin-binding type-4 domain-containing protein</fullName>
    </recommendedName>
</protein>
<evidence type="ECO:0000313" key="3">
    <source>
        <dbReference type="Proteomes" id="UP001150538"/>
    </source>
</evidence>
<dbReference type="PANTHER" id="PTHR36182">
    <property type="entry name" value="PROTEIN, PUTATIVE (AFU_ORTHOLOGUE AFUA_6G10930)-RELATED"/>
    <property type="match status" value="1"/>
</dbReference>
<dbReference type="OrthoDB" id="2342176at2759"/>
<name>A0A9W8DRP1_9FUNG</name>